<accession>A0ABT1DSA8</accession>
<feature type="compositionally biased region" description="Basic and acidic residues" evidence="1">
    <location>
        <begin position="48"/>
        <end position="60"/>
    </location>
</feature>
<dbReference type="Proteomes" id="UP001523369">
    <property type="component" value="Unassembled WGS sequence"/>
</dbReference>
<reference evidence="2 3" key="1">
    <citation type="submission" date="2022-06" db="EMBL/GenBank/DDBJ databases">
        <title>New Species of the Genus Actinoplanes, ActinopZanes ferrugineus.</title>
        <authorList>
            <person name="Ding P."/>
        </authorList>
    </citation>
    <scope>NUCLEOTIDE SEQUENCE [LARGE SCALE GENOMIC DNA]</scope>
    <source>
        <strain evidence="2 3">TRM88003</strain>
    </source>
</reference>
<evidence type="ECO:0000313" key="3">
    <source>
        <dbReference type="Proteomes" id="UP001523369"/>
    </source>
</evidence>
<proteinExistence type="predicted"/>
<sequence length="188" mass="19957">MPPGPAKVSPSHPDRRHEHDPGAAPVPHQKADHVPGRRVEPLPVVDDQSDRPRGRGRLDQADDGQPQQQRVPGRLRLLAERAGQGLPLPLRKPGSEGTHRVQQRVQAGEPDRHLVLQGGAAQHGVPGLGGPPPGVLEQGVLADAGRPGQEDGRRPVGRRGQQAPELTGLRLTTDHGGNSAAPRAGWHP</sequence>
<gene>
    <name evidence="2" type="ORF">M1L60_24305</name>
</gene>
<feature type="region of interest" description="Disordered" evidence="1">
    <location>
        <begin position="1"/>
        <end position="188"/>
    </location>
</feature>
<dbReference type="EMBL" id="JAMYJR010000027">
    <property type="protein sequence ID" value="MCO8273723.1"/>
    <property type="molecule type" value="Genomic_DNA"/>
</dbReference>
<protein>
    <submittedName>
        <fullName evidence="2">Uncharacterized protein</fullName>
    </submittedName>
</protein>
<comment type="caution">
    <text evidence="2">The sequence shown here is derived from an EMBL/GenBank/DDBJ whole genome shotgun (WGS) entry which is preliminary data.</text>
</comment>
<keyword evidence="3" id="KW-1185">Reference proteome</keyword>
<feature type="compositionally biased region" description="Basic and acidic residues" evidence="1">
    <location>
        <begin position="29"/>
        <end position="40"/>
    </location>
</feature>
<evidence type="ECO:0000313" key="2">
    <source>
        <dbReference type="EMBL" id="MCO8273723.1"/>
    </source>
</evidence>
<organism evidence="2 3">
    <name type="scientific">Paractinoplanes aksuensis</name>
    <dbReference type="NCBI Taxonomy" id="2939490"/>
    <lineage>
        <taxon>Bacteria</taxon>
        <taxon>Bacillati</taxon>
        <taxon>Actinomycetota</taxon>
        <taxon>Actinomycetes</taxon>
        <taxon>Micromonosporales</taxon>
        <taxon>Micromonosporaceae</taxon>
        <taxon>Paractinoplanes</taxon>
    </lineage>
</organism>
<name>A0ABT1DSA8_9ACTN</name>
<feature type="compositionally biased region" description="Basic and acidic residues" evidence="1">
    <location>
        <begin position="12"/>
        <end position="21"/>
    </location>
</feature>
<evidence type="ECO:0000256" key="1">
    <source>
        <dbReference type="SAM" id="MobiDB-lite"/>
    </source>
</evidence>